<feature type="domain" description="DUF1468" evidence="2">
    <location>
        <begin position="10"/>
        <end position="149"/>
    </location>
</feature>
<feature type="transmembrane region" description="Helical" evidence="1">
    <location>
        <begin position="73"/>
        <end position="93"/>
    </location>
</feature>
<dbReference type="Proteomes" id="UP001378188">
    <property type="component" value="Unassembled WGS sequence"/>
</dbReference>
<name>A0AAW9RT02_9HYPH</name>
<keyword evidence="1" id="KW-1133">Transmembrane helix</keyword>
<evidence type="ECO:0000313" key="3">
    <source>
        <dbReference type="EMBL" id="MEJ8572074.1"/>
    </source>
</evidence>
<reference evidence="3 4" key="1">
    <citation type="submission" date="2024-02" db="EMBL/GenBank/DDBJ databases">
        <title>Genome analysis and characterization of Microbaculum marinisediminis sp. nov., isolated from marine sediment.</title>
        <authorList>
            <person name="Du Z.-J."/>
            <person name="Ye Y.-Q."/>
            <person name="Zhang Z.-R."/>
            <person name="Yuan S.-M."/>
            <person name="Zhang X.-Y."/>
        </authorList>
    </citation>
    <scope>NUCLEOTIDE SEQUENCE [LARGE SCALE GENOMIC DNA]</scope>
    <source>
        <strain evidence="3 4">SDUM1044001</strain>
    </source>
</reference>
<organism evidence="3 4">
    <name type="scientific">Microbaculum marinum</name>
    <dbReference type="NCBI Taxonomy" id="1764581"/>
    <lineage>
        <taxon>Bacteria</taxon>
        <taxon>Pseudomonadati</taxon>
        <taxon>Pseudomonadota</taxon>
        <taxon>Alphaproteobacteria</taxon>
        <taxon>Hyphomicrobiales</taxon>
        <taxon>Tepidamorphaceae</taxon>
        <taxon>Microbaculum</taxon>
    </lineage>
</organism>
<evidence type="ECO:0000259" key="2">
    <source>
        <dbReference type="Pfam" id="PF07331"/>
    </source>
</evidence>
<comment type="caution">
    <text evidence="3">The sequence shown here is derived from an EMBL/GenBank/DDBJ whole genome shotgun (WGS) entry which is preliminary data.</text>
</comment>
<keyword evidence="1" id="KW-0472">Membrane</keyword>
<dbReference type="RefSeq" id="WP_340329772.1">
    <property type="nucleotide sequence ID" value="NZ_JAZHOF010000004.1"/>
</dbReference>
<accession>A0AAW9RT02</accession>
<keyword evidence="1" id="KW-0812">Transmembrane</keyword>
<proteinExistence type="predicted"/>
<feature type="transmembrane region" description="Helical" evidence="1">
    <location>
        <begin position="125"/>
        <end position="145"/>
    </location>
</feature>
<protein>
    <submittedName>
        <fullName evidence="3">Tripartite tricarboxylate transporter TctB family protein</fullName>
    </submittedName>
</protein>
<feature type="transmembrane region" description="Helical" evidence="1">
    <location>
        <begin position="99"/>
        <end position="118"/>
    </location>
</feature>
<evidence type="ECO:0000313" key="4">
    <source>
        <dbReference type="Proteomes" id="UP001378188"/>
    </source>
</evidence>
<feature type="transmembrane region" description="Helical" evidence="1">
    <location>
        <begin position="7"/>
        <end position="28"/>
    </location>
</feature>
<keyword evidence="4" id="KW-1185">Reference proteome</keyword>
<sequence length="149" mass="15879">MDKADLIGGAGLALLGFLMIFVIIPASTEEGMYFGLSPTFFPTLLTVLLTACALGLVAQSLLRMRRRVASRPFPLTSWNFLMFLASACLAFGGILAIDWFGMLVGGPILIGALMLFLGERNPLRIALTATVPVGLVYLLAIHVLGTPVP</sequence>
<evidence type="ECO:0000256" key="1">
    <source>
        <dbReference type="SAM" id="Phobius"/>
    </source>
</evidence>
<dbReference type="AlphaFoldDB" id="A0AAW9RT02"/>
<gene>
    <name evidence="3" type="ORF">V3328_11355</name>
</gene>
<dbReference type="EMBL" id="JAZHOF010000004">
    <property type="protein sequence ID" value="MEJ8572074.1"/>
    <property type="molecule type" value="Genomic_DNA"/>
</dbReference>
<dbReference type="Pfam" id="PF07331">
    <property type="entry name" value="TctB"/>
    <property type="match status" value="1"/>
</dbReference>
<feature type="transmembrane region" description="Helical" evidence="1">
    <location>
        <begin position="40"/>
        <end position="61"/>
    </location>
</feature>
<dbReference type="InterPro" id="IPR009936">
    <property type="entry name" value="DUF1468"/>
</dbReference>